<evidence type="ECO:0000256" key="1">
    <source>
        <dbReference type="SAM" id="SignalP"/>
    </source>
</evidence>
<proteinExistence type="predicted"/>
<name>A0A317X8E2_9EURO</name>
<comment type="caution">
    <text evidence="2">The sequence shown here is derived from an EMBL/GenBank/DDBJ whole genome shotgun (WGS) entry which is preliminary data.</text>
</comment>
<feature type="signal peptide" evidence="1">
    <location>
        <begin position="1"/>
        <end position="20"/>
    </location>
</feature>
<keyword evidence="1" id="KW-0732">Signal</keyword>
<dbReference type="GeneID" id="37108967"/>
<evidence type="ECO:0000313" key="3">
    <source>
        <dbReference type="Proteomes" id="UP000246702"/>
    </source>
</evidence>
<protein>
    <submittedName>
        <fullName evidence="2">Uncharacterized protein</fullName>
    </submittedName>
</protein>
<evidence type="ECO:0000313" key="2">
    <source>
        <dbReference type="EMBL" id="PWY93847.1"/>
    </source>
</evidence>
<dbReference type="Proteomes" id="UP000246702">
    <property type="component" value="Unassembled WGS sequence"/>
</dbReference>
<dbReference type="RefSeq" id="XP_025470608.1">
    <property type="nucleotide sequence ID" value="XM_025606824.1"/>
</dbReference>
<organism evidence="2 3">
    <name type="scientific">Aspergillus sclerotioniger CBS 115572</name>
    <dbReference type="NCBI Taxonomy" id="1450535"/>
    <lineage>
        <taxon>Eukaryota</taxon>
        <taxon>Fungi</taxon>
        <taxon>Dikarya</taxon>
        <taxon>Ascomycota</taxon>
        <taxon>Pezizomycotina</taxon>
        <taxon>Eurotiomycetes</taxon>
        <taxon>Eurotiomycetidae</taxon>
        <taxon>Eurotiales</taxon>
        <taxon>Aspergillaceae</taxon>
        <taxon>Aspergillus</taxon>
        <taxon>Aspergillus subgen. Circumdati</taxon>
    </lineage>
</organism>
<sequence length="77" mass="9011">MEWWRMVLLAIWRCWVMLEAMRLREASLSWGEVVRVVVRVGRGDVEGEVEEEDMVDGGDLVDLVGWGVDERLIEMFD</sequence>
<reference evidence="2 3" key="1">
    <citation type="submission" date="2016-12" db="EMBL/GenBank/DDBJ databases">
        <title>The genomes of Aspergillus section Nigri reveals drivers in fungal speciation.</title>
        <authorList>
            <consortium name="DOE Joint Genome Institute"/>
            <person name="Vesth T.C."/>
            <person name="Nybo J."/>
            <person name="Theobald S."/>
            <person name="Brandl J."/>
            <person name="Frisvad J.C."/>
            <person name="Nielsen K.F."/>
            <person name="Lyhne E.K."/>
            <person name="Kogle M.E."/>
            <person name="Kuo A."/>
            <person name="Riley R."/>
            <person name="Clum A."/>
            <person name="Nolan M."/>
            <person name="Lipzen A."/>
            <person name="Salamov A."/>
            <person name="Henrissat B."/>
            <person name="Wiebenga A."/>
            <person name="De Vries R.P."/>
            <person name="Grigoriev I.V."/>
            <person name="Mortensen U.H."/>
            <person name="Andersen M.R."/>
            <person name="Baker S.E."/>
        </authorList>
    </citation>
    <scope>NUCLEOTIDE SEQUENCE [LARGE SCALE GENOMIC DNA]</scope>
    <source>
        <strain evidence="2 3">CBS 115572</strain>
    </source>
</reference>
<accession>A0A317X8E2</accession>
<keyword evidence="3" id="KW-1185">Reference proteome</keyword>
<dbReference type="AlphaFoldDB" id="A0A317X8E2"/>
<feature type="chain" id="PRO_5016304880" evidence="1">
    <location>
        <begin position="21"/>
        <end position="77"/>
    </location>
</feature>
<gene>
    <name evidence="2" type="ORF">BO94DRAFT_310924</name>
</gene>
<dbReference type="EMBL" id="MSFK01000005">
    <property type="protein sequence ID" value="PWY93847.1"/>
    <property type="molecule type" value="Genomic_DNA"/>
</dbReference>